<dbReference type="CDD" id="cd08645">
    <property type="entry name" value="FMT_core_GART"/>
    <property type="match status" value="1"/>
</dbReference>
<feature type="active site" description="Proton donor" evidence="6">
    <location>
        <position position="113"/>
    </location>
</feature>
<evidence type="ECO:0000256" key="5">
    <source>
        <dbReference type="ARBA" id="ARBA00047664"/>
    </source>
</evidence>
<dbReference type="PANTHER" id="PTHR43369:SF2">
    <property type="entry name" value="PHOSPHORIBOSYLGLYCINAMIDE FORMYLTRANSFERASE"/>
    <property type="match status" value="1"/>
</dbReference>
<comment type="pathway">
    <text evidence="1 6">Purine metabolism; IMP biosynthesis via de novo pathway; N(2)-formyl-N(1)-(5-phospho-D-ribosyl)glycinamide from N(1)-(5-phospho-D-ribosyl)glycinamide (10-formyl THF route): step 1/1.</text>
</comment>
<feature type="domain" description="Formyl transferase N-terminal" evidence="7">
    <location>
        <begin position="8"/>
        <end position="186"/>
    </location>
</feature>
<dbReference type="EC" id="2.1.2.2" evidence="6"/>
<keyword evidence="3 6" id="KW-0658">Purine biosynthesis</keyword>
<dbReference type="HAMAP" id="MF_01930">
    <property type="entry name" value="PurN"/>
    <property type="match status" value="1"/>
</dbReference>
<evidence type="ECO:0000256" key="2">
    <source>
        <dbReference type="ARBA" id="ARBA00022679"/>
    </source>
</evidence>
<dbReference type="InterPro" id="IPR036477">
    <property type="entry name" value="Formyl_transf_N_sf"/>
</dbReference>
<dbReference type="RefSeq" id="WP_354700018.1">
    <property type="nucleotide sequence ID" value="NZ_CP114014.1"/>
</dbReference>
<dbReference type="KEGG" id="parq:DSM112329_00277"/>
<comment type="function">
    <text evidence="6">Catalyzes the transfer of a formyl group from 10-formyltetrahydrofolate to 5-phospho-ribosyl-glycinamide (GAR), producing 5-phospho-ribosyl-N-formylglycinamide (FGAR) and tetrahydrofolate.</text>
</comment>
<dbReference type="InterPro" id="IPR001555">
    <property type="entry name" value="GART_AS"/>
</dbReference>
<feature type="binding site" evidence="6">
    <location>
        <position position="111"/>
    </location>
    <ligand>
        <name>(6R)-10-formyltetrahydrofolate</name>
        <dbReference type="ChEBI" id="CHEBI:195366"/>
    </ligand>
</feature>
<comment type="caution">
    <text evidence="6">Lacks conserved residue(s) required for the propagation of feature annotation.</text>
</comment>
<dbReference type="GO" id="GO:0005829">
    <property type="term" value="C:cytosol"/>
    <property type="evidence" value="ECO:0007669"/>
    <property type="project" value="TreeGrafter"/>
</dbReference>
<organism evidence="8">
    <name type="scientific">Paraconexibacter sp. AEG42_29</name>
    <dbReference type="NCBI Taxonomy" id="2997339"/>
    <lineage>
        <taxon>Bacteria</taxon>
        <taxon>Bacillati</taxon>
        <taxon>Actinomycetota</taxon>
        <taxon>Thermoleophilia</taxon>
        <taxon>Solirubrobacterales</taxon>
        <taxon>Paraconexibacteraceae</taxon>
        <taxon>Paraconexibacter</taxon>
    </lineage>
</organism>
<dbReference type="AlphaFoldDB" id="A0AAU7AP68"/>
<dbReference type="NCBIfam" id="TIGR00639">
    <property type="entry name" value="PurN"/>
    <property type="match status" value="1"/>
</dbReference>
<name>A0AAU7AP68_9ACTN</name>
<comment type="similarity">
    <text evidence="4 6">Belongs to the GART family.</text>
</comment>
<protein>
    <recommendedName>
        <fullName evidence="6">Phosphoribosylglycinamide formyltransferase</fullName>
        <ecNumber evidence="6">2.1.2.2</ecNumber>
    </recommendedName>
    <alternativeName>
        <fullName evidence="6">5'-phosphoribosylglycinamide transformylase</fullName>
    </alternativeName>
    <alternativeName>
        <fullName evidence="6">GAR transformylase</fullName>
        <shortName evidence="6">GART</shortName>
    </alternativeName>
</protein>
<keyword evidence="2 6" id="KW-0808">Transferase</keyword>
<dbReference type="InterPro" id="IPR002376">
    <property type="entry name" value="Formyl_transf_N"/>
</dbReference>
<dbReference type="PANTHER" id="PTHR43369">
    <property type="entry name" value="PHOSPHORIBOSYLGLYCINAMIDE FORMYLTRANSFERASE"/>
    <property type="match status" value="1"/>
</dbReference>
<feature type="binding site" evidence="6">
    <location>
        <position position="69"/>
    </location>
    <ligand>
        <name>(6R)-10-formyltetrahydrofolate</name>
        <dbReference type="ChEBI" id="CHEBI:195366"/>
    </ligand>
</feature>
<dbReference type="GO" id="GO:0004644">
    <property type="term" value="F:phosphoribosylglycinamide formyltransferase activity"/>
    <property type="evidence" value="ECO:0007669"/>
    <property type="project" value="UniProtKB-UniRule"/>
</dbReference>
<evidence type="ECO:0000256" key="3">
    <source>
        <dbReference type="ARBA" id="ARBA00022755"/>
    </source>
</evidence>
<dbReference type="EMBL" id="CP114014">
    <property type="protein sequence ID" value="XAY03462.1"/>
    <property type="molecule type" value="Genomic_DNA"/>
</dbReference>
<evidence type="ECO:0000259" key="7">
    <source>
        <dbReference type="Pfam" id="PF00551"/>
    </source>
</evidence>
<dbReference type="Pfam" id="PF00551">
    <property type="entry name" value="Formyl_trans_N"/>
    <property type="match status" value="1"/>
</dbReference>
<proteinExistence type="inferred from homology"/>
<reference evidence="8" key="1">
    <citation type="submission" date="2022-12" db="EMBL/GenBank/DDBJ databases">
        <title>Paraconexibacter alkalitolerans sp. nov. and Baekduia alba sp. nov., isolated from soil and emended description of the genera Paraconexibacter (Chun et al., 2020) and Baekduia (An et al., 2020).</title>
        <authorList>
            <person name="Vieira S."/>
            <person name="Huber K.J."/>
            <person name="Geppert A."/>
            <person name="Wolf J."/>
            <person name="Neumann-Schaal M."/>
            <person name="Muesken M."/>
            <person name="Overmann J."/>
        </authorList>
    </citation>
    <scope>NUCLEOTIDE SEQUENCE</scope>
    <source>
        <strain evidence="8">AEG42_29</strain>
    </source>
</reference>
<dbReference type="PROSITE" id="PS00373">
    <property type="entry name" value="GART"/>
    <property type="match status" value="1"/>
</dbReference>
<dbReference type="Gene3D" id="3.40.50.170">
    <property type="entry name" value="Formyl transferase, N-terminal domain"/>
    <property type="match status" value="1"/>
</dbReference>
<gene>
    <name evidence="6" type="primary">purN</name>
    <name evidence="8" type="ORF">DSM112329_00277</name>
</gene>
<comment type="catalytic activity">
    <reaction evidence="5 6">
        <text>N(1)-(5-phospho-beta-D-ribosyl)glycinamide + (6R)-10-formyltetrahydrofolate = N(2)-formyl-N(1)-(5-phospho-beta-D-ribosyl)glycinamide + (6S)-5,6,7,8-tetrahydrofolate + H(+)</text>
        <dbReference type="Rhea" id="RHEA:15053"/>
        <dbReference type="ChEBI" id="CHEBI:15378"/>
        <dbReference type="ChEBI" id="CHEBI:57453"/>
        <dbReference type="ChEBI" id="CHEBI:143788"/>
        <dbReference type="ChEBI" id="CHEBI:147286"/>
        <dbReference type="ChEBI" id="CHEBI:195366"/>
        <dbReference type="EC" id="2.1.2.2"/>
    </reaction>
</comment>
<evidence type="ECO:0000256" key="1">
    <source>
        <dbReference type="ARBA" id="ARBA00005054"/>
    </source>
</evidence>
<evidence type="ECO:0000313" key="8">
    <source>
        <dbReference type="EMBL" id="XAY03462.1"/>
    </source>
</evidence>
<dbReference type="SUPFAM" id="SSF53328">
    <property type="entry name" value="Formyltransferase"/>
    <property type="match status" value="1"/>
</dbReference>
<feature type="binding site" evidence="6">
    <location>
        <begin position="17"/>
        <end position="19"/>
    </location>
    <ligand>
        <name>N(1)-(5-phospho-beta-D-ribosyl)glycinamide</name>
        <dbReference type="ChEBI" id="CHEBI:143788"/>
    </ligand>
</feature>
<dbReference type="InterPro" id="IPR004607">
    <property type="entry name" value="GART"/>
</dbReference>
<dbReference type="GO" id="GO:0006189">
    <property type="term" value="P:'de novo' IMP biosynthetic process"/>
    <property type="evidence" value="ECO:0007669"/>
    <property type="project" value="UniProtKB-UniRule"/>
</dbReference>
<evidence type="ECO:0000256" key="6">
    <source>
        <dbReference type="HAMAP-Rule" id="MF_01930"/>
    </source>
</evidence>
<accession>A0AAU7AP68</accession>
<evidence type="ECO:0000256" key="4">
    <source>
        <dbReference type="ARBA" id="ARBA00038440"/>
    </source>
</evidence>
<feature type="site" description="Raises pKa of active site His" evidence="6">
    <location>
        <position position="149"/>
    </location>
</feature>
<sequence length="213" mass="22771">MSPSGHLRVGVLASGAGTNLQALIDGVHGTDGIELVCVGTDKPDAPALERAAAAAIPTRVFVRDDFPARDARDEAISAWLRESGVQLVVLAGYMQLLSTGFTDAWAGRLVNVHPSLLPAFPGIRAIEQALDYGVKVFGVTVHLVDDGVDTGQILAQRAIDLPSARTVAEVHIFLRPLEHALLCDVVRRYARGTVRPDPDHPRRMLIGDPPLPS</sequence>